<protein>
    <submittedName>
        <fullName evidence="1">ATP-dependent DNA helicase</fullName>
    </submittedName>
</protein>
<dbReference type="AlphaFoldDB" id="A0A6G0VRY9"/>
<sequence length="152" mass="17423">MQRRLEARRFVVVTRRANDRQCQQATSTSTFEYGPDIKYYAHSKVEIGAMDKECSYCNSPKFKNGAAGMCCASEKWLTEKAIMAVKSLDVNDFNFKIHQLLPGDLVSYKSIDKGVFELIDATTPLITEGWISYYFALEFEPRLVINKWICPN</sequence>
<keyword evidence="1" id="KW-0378">Hydrolase</keyword>
<comment type="caution">
    <text evidence="1">The sequence shown here is derived from an EMBL/GenBank/DDBJ whole genome shotgun (WGS) entry which is preliminary data.</text>
</comment>
<keyword evidence="1" id="KW-0547">Nucleotide-binding</keyword>
<keyword evidence="2" id="KW-1185">Reference proteome</keyword>
<evidence type="ECO:0000313" key="1">
    <source>
        <dbReference type="EMBL" id="KAF0704097.1"/>
    </source>
</evidence>
<gene>
    <name evidence="1" type="ORF">FWK35_00028799</name>
</gene>
<dbReference type="OrthoDB" id="6620209at2759"/>
<dbReference type="Proteomes" id="UP000478052">
    <property type="component" value="Unassembled WGS sequence"/>
</dbReference>
<reference evidence="1 2" key="1">
    <citation type="submission" date="2019-08" db="EMBL/GenBank/DDBJ databases">
        <title>Whole genome of Aphis craccivora.</title>
        <authorList>
            <person name="Voronova N.V."/>
            <person name="Shulinski R.S."/>
            <person name="Bandarenka Y.V."/>
            <person name="Zhorov D.G."/>
            <person name="Warner D."/>
        </authorList>
    </citation>
    <scope>NUCLEOTIDE SEQUENCE [LARGE SCALE GENOMIC DNA]</scope>
    <source>
        <strain evidence="1">180601</strain>
        <tissue evidence="1">Whole Body</tissue>
    </source>
</reference>
<dbReference type="EMBL" id="VUJU01013657">
    <property type="protein sequence ID" value="KAF0704097.1"/>
    <property type="molecule type" value="Genomic_DNA"/>
</dbReference>
<proteinExistence type="predicted"/>
<accession>A0A6G0VRY9</accession>
<name>A0A6G0VRY9_APHCR</name>
<keyword evidence="1" id="KW-0347">Helicase</keyword>
<evidence type="ECO:0000313" key="2">
    <source>
        <dbReference type="Proteomes" id="UP000478052"/>
    </source>
</evidence>
<dbReference type="GO" id="GO:0004386">
    <property type="term" value="F:helicase activity"/>
    <property type="evidence" value="ECO:0007669"/>
    <property type="project" value="UniProtKB-KW"/>
</dbReference>
<organism evidence="1 2">
    <name type="scientific">Aphis craccivora</name>
    <name type="common">Cowpea aphid</name>
    <dbReference type="NCBI Taxonomy" id="307492"/>
    <lineage>
        <taxon>Eukaryota</taxon>
        <taxon>Metazoa</taxon>
        <taxon>Ecdysozoa</taxon>
        <taxon>Arthropoda</taxon>
        <taxon>Hexapoda</taxon>
        <taxon>Insecta</taxon>
        <taxon>Pterygota</taxon>
        <taxon>Neoptera</taxon>
        <taxon>Paraneoptera</taxon>
        <taxon>Hemiptera</taxon>
        <taxon>Sternorrhyncha</taxon>
        <taxon>Aphidomorpha</taxon>
        <taxon>Aphidoidea</taxon>
        <taxon>Aphididae</taxon>
        <taxon>Aphidini</taxon>
        <taxon>Aphis</taxon>
        <taxon>Aphis</taxon>
    </lineage>
</organism>
<keyword evidence="1" id="KW-0067">ATP-binding</keyword>